<dbReference type="CDD" id="cd00303">
    <property type="entry name" value="retropepsin_like"/>
    <property type="match status" value="1"/>
</dbReference>
<evidence type="ECO:0000313" key="3">
    <source>
        <dbReference type="Proteomes" id="UP001174136"/>
    </source>
</evidence>
<reference evidence="2" key="1">
    <citation type="journal article" date="2023" name="Front. Mar. Sci.">
        <title>A new Merluccius polli reference genome to investigate the effects of global change in West African waters.</title>
        <authorList>
            <person name="Mateo J.L."/>
            <person name="Blanco-Fernandez C."/>
            <person name="Garcia-Vazquez E."/>
            <person name="Machado-Schiaffino G."/>
        </authorList>
    </citation>
    <scope>NUCLEOTIDE SEQUENCE</scope>
    <source>
        <strain evidence="2">C29</strain>
        <tissue evidence="2">Fin</tissue>
    </source>
</reference>
<dbReference type="Proteomes" id="UP001174136">
    <property type="component" value="Unassembled WGS sequence"/>
</dbReference>
<dbReference type="SUPFAM" id="SSF50630">
    <property type="entry name" value="Acid proteases"/>
    <property type="match status" value="1"/>
</dbReference>
<comment type="caution">
    <text evidence="2">The sequence shown here is derived from an EMBL/GenBank/DDBJ whole genome shotgun (WGS) entry which is preliminary data.</text>
</comment>
<accession>A0AA47PA68</accession>
<sequence>MEVGQVVRVTGAPIPPYGPGEAYRIPVRIQRGTYQALLDSGCMQTMIHQRLVRSEALLEASSVAVRCIHGDVHTYPLVPIEIRYGGKTHRVKAAVSPSLTYPLILGIDWAGFPGAVSESAGVRTRQIGTCKSCAVFCADARVSDAAQGSGEEAGGSQPEGRASTFPPVDDFPLEQSLGVDQRERETVPWRASGDESPESQATVLWTPRCTRRAATDLPVVRF</sequence>
<feature type="compositionally biased region" description="Low complexity" evidence="1">
    <location>
        <begin position="147"/>
        <end position="160"/>
    </location>
</feature>
<dbReference type="PANTHER" id="PTHR46888:SF1">
    <property type="entry name" value="RIBONUCLEASE H"/>
    <property type="match status" value="1"/>
</dbReference>
<gene>
    <name evidence="2" type="ORF">N1851_005429</name>
</gene>
<evidence type="ECO:0000256" key="1">
    <source>
        <dbReference type="SAM" id="MobiDB-lite"/>
    </source>
</evidence>
<proteinExistence type="predicted"/>
<feature type="region of interest" description="Disordered" evidence="1">
    <location>
        <begin position="147"/>
        <end position="203"/>
    </location>
</feature>
<dbReference type="InterPro" id="IPR021109">
    <property type="entry name" value="Peptidase_aspartic_dom_sf"/>
</dbReference>
<dbReference type="EMBL" id="JAOPHQ010000880">
    <property type="protein sequence ID" value="KAK0152898.1"/>
    <property type="molecule type" value="Genomic_DNA"/>
</dbReference>
<evidence type="ECO:0000313" key="2">
    <source>
        <dbReference type="EMBL" id="KAK0152898.1"/>
    </source>
</evidence>
<keyword evidence="3" id="KW-1185">Reference proteome</keyword>
<protein>
    <submittedName>
        <fullName evidence="2">Uncharacterized protein</fullName>
    </submittedName>
</protein>
<dbReference type="Gene3D" id="2.40.70.10">
    <property type="entry name" value="Acid Proteases"/>
    <property type="match status" value="1"/>
</dbReference>
<dbReference type="PANTHER" id="PTHR46888">
    <property type="entry name" value="ZINC KNUCKLE DOMAINCONTAINING PROTEIN-RELATED"/>
    <property type="match status" value="1"/>
</dbReference>
<organism evidence="2 3">
    <name type="scientific">Merluccius polli</name>
    <name type="common">Benguela hake</name>
    <name type="synonym">Merluccius cadenati</name>
    <dbReference type="NCBI Taxonomy" id="89951"/>
    <lineage>
        <taxon>Eukaryota</taxon>
        <taxon>Metazoa</taxon>
        <taxon>Chordata</taxon>
        <taxon>Craniata</taxon>
        <taxon>Vertebrata</taxon>
        <taxon>Euteleostomi</taxon>
        <taxon>Actinopterygii</taxon>
        <taxon>Neopterygii</taxon>
        <taxon>Teleostei</taxon>
        <taxon>Neoteleostei</taxon>
        <taxon>Acanthomorphata</taxon>
        <taxon>Zeiogadaria</taxon>
        <taxon>Gadariae</taxon>
        <taxon>Gadiformes</taxon>
        <taxon>Gadoidei</taxon>
        <taxon>Merlucciidae</taxon>
        <taxon>Merluccius</taxon>
    </lineage>
</organism>
<dbReference type="AlphaFoldDB" id="A0AA47PA68"/>
<name>A0AA47PA68_MERPO</name>